<dbReference type="STRING" id="529884.Rhola_00005330"/>
<feature type="domain" description="DUF8094" evidence="3">
    <location>
        <begin position="274"/>
        <end position="562"/>
    </location>
</feature>
<dbReference type="HOGENOM" id="CLU_027794_0_0_11"/>
<organism evidence="4 5">
    <name type="scientific">Rhodoluna lacicola</name>
    <dbReference type="NCBI Taxonomy" id="529884"/>
    <lineage>
        <taxon>Bacteria</taxon>
        <taxon>Bacillati</taxon>
        <taxon>Actinomycetota</taxon>
        <taxon>Actinomycetes</taxon>
        <taxon>Micrococcales</taxon>
        <taxon>Microbacteriaceae</taxon>
        <taxon>Luna cluster</taxon>
        <taxon>Luna-1 subcluster</taxon>
        <taxon>Rhodoluna</taxon>
    </lineage>
</organism>
<accession>A0A060JM66</accession>
<dbReference type="eggNOG" id="ENOG502ZCCY">
    <property type="taxonomic scope" value="Bacteria"/>
</dbReference>
<keyword evidence="2" id="KW-0812">Transmembrane</keyword>
<dbReference type="RefSeq" id="WP_038502174.1">
    <property type="nucleotide sequence ID" value="NZ_CP007490.1"/>
</dbReference>
<dbReference type="Pfam" id="PF26366">
    <property type="entry name" value="DUF8094"/>
    <property type="match status" value="1"/>
</dbReference>
<dbReference type="OrthoDB" id="3265533at2"/>
<sequence length="566" mass="61024">MRFLIAAALFVVSVFTLLFGLAERTIWAPPANFTESIEIKSSKPLAIVPAETLAKHPGNPFVQARGSKPIFIASGRESDIRAWVGVSEYETIQFAEKGKKLENVSSLGAKNLENPIGSDLWRSETKANSFGSLQISRSEEGAALIASDGVKPLPSEIAIVWPIAHDLTRSNVLLIAGSVLLAAAFVMNYLAYRHMRKSRGPRRRTPTPPKPPRYKVKRNKANAPVRGRRSARRAFISIPLAISLLSFGAGCSSPTQVAPSPSPSISAIDVPPVALNDDQVDKILLDVEKIAADADLVNDKKILVSRFAGPALAQRSANYILRTRSASVAKLPKIVSKPITFSLPAATDTWPRSLMVVTDEAGDEALPQILVFEQATPRSKYMLWYNIRLMPGAKIPEVPASENGAIPVDIKSLFLKLAPEDIASAYGDVLNRGASSLSYGLFDLAKDEFFKQVSESQKSQVANLKTGTIKFTHTLGNKNVISLSTTKAGALVAVYMTDTYIIKPKKRGSAVAVSGQEKVLLGADGSTRGVRSVYGDMMLFYVPALSDTAGIRLLGVTQGLVSVRSL</sequence>
<gene>
    <name evidence="4" type="ORF">Rhola_00005330</name>
</gene>
<feature type="region of interest" description="Disordered" evidence="1">
    <location>
        <begin position="196"/>
        <end position="223"/>
    </location>
</feature>
<reference evidence="4 5" key="1">
    <citation type="journal article" date="2014" name="Int. J. Syst. Evol. Microbiol.">
        <title>Rhodoluna lacicola gen. nov., sp. nov., a planktonic freshwater bacterium with stream-lined genome.</title>
        <authorList>
            <person name="Hahn M."/>
            <person name="Schmidt J."/>
            <person name="Taipale S.J."/>
            <person name="Doolittle W.F."/>
            <person name="Koll U."/>
        </authorList>
    </citation>
    <scope>NUCLEOTIDE SEQUENCE [LARGE SCALE GENOMIC DNA]</scope>
    <source>
        <strain evidence="4 5">MWH-Ta8</strain>
    </source>
</reference>
<keyword evidence="5" id="KW-1185">Reference proteome</keyword>
<feature type="transmembrane region" description="Helical" evidence="2">
    <location>
        <begin position="172"/>
        <end position="192"/>
    </location>
</feature>
<dbReference type="EMBL" id="CP007490">
    <property type="protein sequence ID" value="AIC47349.1"/>
    <property type="molecule type" value="Genomic_DNA"/>
</dbReference>
<evidence type="ECO:0000256" key="2">
    <source>
        <dbReference type="SAM" id="Phobius"/>
    </source>
</evidence>
<dbReference type="KEGG" id="rla:Rhola_00005330"/>
<dbReference type="AlphaFoldDB" id="A0A060JM66"/>
<name>A0A060JM66_9MICO</name>
<evidence type="ECO:0000259" key="3">
    <source>
        <dbReference type="Pfam" id="PF26366"/>
    </source>
</evidence>
<evidence type="ECO:0000256" key="1">
    <source>
        <dbReference type="SAM" id="MobiDB-lite"/>
    </source>
</evidence>
<feature type="compositionally biased region" description="Basic residues" evidence="1">
    <location>
        <begin position="196"/>
        <end position="205"/>
    </location>
</feature>
<dbReference type="InterPro" id="IPR058407">
    <property type="entry name" value="DUF8094"/>
</dbReference>
<protein>
    <recommendedName>
        <fullName evidence="3">DUF8094 domain-containing protein</fullName>
    </recommendedName>
</protein>
<feature type="compositionally biased region" description="Basic residues" evidence="1">
    <location>
        <begin position="212"/>
        <end position="223"/>
    </location>
</feature>
<evidence type="ECO:0000313" key="5">
    <source>
        <dbReference type="Proteomes" id="UP000067708"/>
    </source>
</evidence>
<evidence type="ECO:0000313" key="4">
    <source>
        <dbReference type="EMBL" id="AIC47349.1"/>
    </source>
</evidence>
<proteinExistence type="predicted"/>
<keyword evidence="2" id="KW-0472">Membrane</keyword>
<dbReference type="Proteomes" id="UP000067708">
    <property type="component" value="Chromosome"/>
</dbReference>
<keyword evidence="2" id="KW-1133">Transmembrane helix</keyword>